<dbReference type="EMBL" id="MDEN01000057">
    <property type="protein sequence ID" value="OCX23726.1"/>
    <property type="molecule type" value="Genomic_DNA"/>
</dbReference>
<protein>
    <recommendedName>
        <fullName evidence="3">YceK/YidQ family lipoprotein</fullName>
    </recommendedName>
</protein>
<dbReference type="AlphaFoldDB" id="A0A1C2E9U2"/>
<dbReference type="RefSeq" id="WP_065987627.1">
    <property type="nucleotide sequence ID" value="NZ_MDEN01000057.1"/>
</dbReference>
<dbReference type="Pfam" id="PF07119">
    <property type="entry name" value="DUF1375"/>
    <property type="match status" value="1"/>
</dbReference>
<dbReference type="InterPro" id="IPR010780">
    <property type="entry name" value="DUF1375"/>
</dbReference>
<reference evidence="1 2" key="1">
    <citation type="submission" date="2016-08" db="EMBL/GenBank/DDBJ databases">
        <title>Whole genome sequence of Pseudomonas graminis strain UASWS1507, a potential biological control agent for agriculture.</title>
        <authorList>
            <person name="Crovadore J."/>
            <person name="Calmin G."/>
            <person name="Chablais R."/>
            <person name="Cochard B."/>
            <person name="Lefort F."/>
        </authorList>
    </citation>
    <scope>NUCLEOTIDE SEQUENCE [LARGE SCALE GENOMIC DNA]</scope>
    <source>
        <strain evidence="1 2">UASWS1507</strain>
    </source>
</reference>
<dbReference type="Proteomes" id="UP000095143">
    <property type="component" value="Unassembled WGS sequence"/>
</dbReference>
<evidence type="ECO:0008006" key="3">
    <source>
        <dbReference type="Google" id="ProtNLM"/>
    </source>
</evidence>
<evidence type="ECO:0000313" key="1">
    <source>
        <dbReference type="EMBL" id="OCX23726.1"/>
    </source>
</evidence>
<evidence type="ECO:0000313" key="2">
    <source>
        <dbReference type="Proteomes" id="UP000095143"/>
    </source>
</evidence>
<dbReference type="PROSITE" id="PS51257">
    <property type="entry name" value="PROKAR_LIPOPROTEIN"/>
    <property type="match status" value="1"/>
</dbReference>
<sequence>MKQWIAACLITTLSGCGTIITLYNGPGAADNLAGWHSYCSQIPRVYSGFAYGYCTMDAPERYGVHDSAPIAAADMLLSGIADTLVLPYTIYQQNELGVIPVKRKQR</sequence>
<comment type="caution">
    <text evidence="1">The sequence shown here is derived from an EMBL/GenBank/DDBJ whole genome shotgun (WGS) entry which is preliminary data.</text>
</comment>
<dbReference type="OrthoDB" id="8547342at2"/>
<organism evidence="1 2">
    <name type="scientific">Pseudomonas graminis</name>
    <dbReference type="NCBI Taxonomy" id="158627"/>
    <lineage>
        <taxon>Bacteria</taxon>
        <taxon>Pseudomonadati</taxon>
        <taxon>Pseudomonadota</taxon>
        <taxon>Gammaproteobacteria</taxon>
        <taxon>Pseudomonadales</taxon>
        <taxon>Pseudomonadaceae</taxon>
        <taxon>Pseudomonas</taxon>
    </lineage>
</organism>
<accession>A0A1C2E9U2</accession>
<name>A0A1C2E9U2_9PSED</name>
<proteinExistence type="predicted"/>
<gene>
    <name evidence="1" type="ORF">BBI10_06855</name>
</gene>